<feature type="active site" description="Proton acceptor; specific for (R)-substrate epimerization" evidence="5">
    <location>
        <position position="156"/>
    </location>
</feature>
<dbReference type="SMART" id="SM00922">
    <property type="entry name" value="MR_MLE"/>
    <property type="match status" value="1"/>
</dbReference>
<comment type="cofactor">
    <cofactor evidence="6 7">
        <name>Mg(2+)</name>
        <dbReference type="ChEBI" id="CHEBI:18420"/>
    </cofactor>
    <text evidence="6 7">Binds 1 Mg(2+) ion per subunit.</text>
</comment>
<organism evidence="9 10">
    <name type="scientific">Vibrio amylolyticus</name>
    <dbReference type="NCBI Taxonomy" id="2847292"/>
    <lineage>
        <taxon>Bacteria</taxon>
        <taxon>Pseudomonadati</taxon>
        <taxon>Pseudomonadota</taxon>
        <taxon>Gammaproteobacteria</taxon>
        <taxon>Vibrionales</taxon>
        <taxon>Vibrionaceae</taxon>
        <taxon>Vibrio</taxon>
    </lineage>
</organism>
<dbReference type="InterPro" id="IPR036849">
    <property type="entry name" value="Enolase-like_C_sf"/>
</dbReference>
<dbReference type="EMBL" id="JAJHVV010000003">
    <property type="protein sequence ID" value="MCK6262975.1"/>
    <property type="molecule type" value="Genomic_DNA"/>
</dbReference>
<keyword evidence="3 6" id="KW-0460">Magnesium</keyword>
<feature type="active site" description="Proton acceptor; specific for (S)-substrate epimerization" evidence="5">
    <location>
        <position position="252"/>
    </location>
</feature>
<dbReference type="CDD" id="cd03319">
    <property type="entry name" value="L-Ala-DL-Glu_epimerase"/>
    <property type="match status" value="1"/>
</dbReference>
<feature type="binding site" evidence="6">
    <location>
        <position position="181"/>
    </location>
    <ligand>
        <name>Mg(2+)</name>
        <dbReference type="ChEBI" id="CHEBI:18420"/>
    </ligand>
</feature>
<dbReference type="Proteomes" id="UP001139559">
    <property type="component" value="Unassembled WGS sequence"/>
</dbReference>
<gene>
    <name evidence="9" type="ORF">KP803_06740</name>
</gene>
<dbReference type="InterPro" id="IPR013342">
    <property type="entry name" value="Mandelate_racemase_C"/>
</dbReference>
<dbReference type="Pfam" id="PF02746">
    <property type="entry name" value="MR_MLE_N"/>
    <property type="match status" value="1"/>
</dbReference>
<dbReference type="SUPFAM" id="SSF54826">
    <property type="entry name" value="Enolase N-terminal domain-like"/>
    <property type="match status" value="1"/>
</dbReference>
<keyword evidence="10" id="KW-1185">Reference proteome</keyword>
<accession>A0A9X1XLB9</accession>
<dbReference type="InterPro" id="IPR018110">
    <property type="entry name" value="Mandel_Rmase/mucon_lact_enz_CS"/>
</dbReference>
<dbReference type="SUPFAM" id="SSF51604">
    <property type="entry name" value="Enolase C-terminal domain-like"/>
    <property type="match status" value="1"/>
</dbReference>
<proteinExistence type="inferred from homology"/>
<evidence type="ECO:0000259" key="8">
    <source>
        <dbReference type="SMART" id="SM00922"/>
    </source>
</evidence>
<dbReference type="Gene3D" id="3.20.20.120">
    <property type="entry name" value="Enolase-like C-terminal domain"/>
    <property type="match status" value="1"/>
</dbReference>
<dbReference type="PROSITE" id="PS00909">
    <property type="entry name" value="MR_MLE_2"/>
    <property type="match status" value="1"/>
</dbReference>
<feature type="binding site" evidence="6">
    <location>
        <position position="207"/>
    </location>
    <ligand>
        <name>Mg(2+)</name>
        <dbReference type="ChEBI" id="CHEBI:18420"/>
    </ligand>
</feature>
<dbReference type="SFLD" id="SFLDG00180">
    <property type="entry name" value="muconate_cycloisomerase"/>
    <property type="match status" value="1"/>
</dbReference>
<dbReference type="InterPro" id="IPR013341">
    <property type="entry name" value="Mandelate_racemase_N_dom"/>
</dbReference>
<dbReference type="SFLD" id="SFLDF00010">
    <property type="entry name" value="dipeptide_epimerase"/>
    <property type="match status" value="1"/>
</dbReference>
<protein>
    <recommendedName>
        <fullName evidence="7">Dipeptide epimerase</fullName>
        <ecNumber evidence="7">5.1.1.-</ecNumber>
    </recommendedName>
</protein>
<dbReference type="Pfam" id="PF13378">
    <property type="entry name" value="MR_MLE_C"/>
    <property type="match status" value="1"/>
</dbReference>
<dbReference type="NCBIfam" id="NF042940">
    <property type="entry name" value="racemase_DgcA"/>
    <property type="match status" value="1"/>
</dbReference>
<feature type="domain" description="Mandelate racemase/muconate lactonizing enzyme C-terminal" evidence="8">
    <location>
        <begin position="135"/>
        <end position="228"/>
    </location>
</feature>
<dbReference type="GO" id="GO:0046872">
    <property type="term" value="F:metal ion binding"/>
    <property type="evidence" value="ECO:0007669"/>
    <property type="project" value="UniProtKB-KW"/>
</dbReference>
<keyword evidence="4 7" id="KW-0413">Isomerase</keyword>
<evidence type="ECO:0000256" key="1">
    <source>
        <dbReference type="ARBA" id="ARBA00008031"/>
    </source>
</evidence>
<evidence type="ECO:0000256" key="4">
    <source>
        <dbReference type="ARBA" id="ARBA00023235"/>
    </source>
</evidence>
<sequence>MKITAQHVSIKLARPFSISRGTRTHQDVVRVTIDYEENTVVGECTPYARYGESVDSVMEQIQQFASSLQVIEPHSNVDVIKQLLQDRMPAGAARNGIDSALWRLTALHANSQFPSPHFDVSPQIETAMTVSVSSPSAMAEQAKGYVQLGATLLKVKLDGEQIIERVAAVRSAAPNAKLILDANEAWLGLPLQQLFHQLTEYQVAMIEQPVPKGEDECLRHIEHPIPLCADESCHVSEDLPSLLGCYEMINIKLDKTGGLTEALELEKQARQHGLTIMVGCMLGTSIAMKAALPIATRAEIVDLDGPVLLGVEEPDGLKYQSGQILVPQS</sequence>
<name>A0A9X1XLB9_9VIBR</name>
<evidence type="ECO:0000256" key="3">
    <source>
        <dbReference type="ARBA" id="ARBA00022842"/>
    </source>
</evidence>
<comment type="caution">
    <text evidence="9">The sequence shown here is derived from an EMBL/GenBank/DDBJ whole genome shotgun (WGS) entry which is preliminary data.</text>
</comment>
<dbReference type="EC" id="5.1.1.-" evidence="7"/>
<dbReference type="Gene3D" id="3.30.390.10">
    <property type="entry name" value="Enolase-like, N-terminal domain"/>
    <property type="match status" value="1"/>
</dbReference>
<evidence type="ECO:0000313" key="10">
    <source>
        <dbReference type="Proteomes" id="UP001139559"/>
    </source>
</evidence>
<dbReference type="GO" id="GO:0016855">
    <property type="term" value="F:racemase and epimerase activity, acting on amino acids and derivatives"/>
    <property type="evidence" value="ECO:0007669"/>
    <property type="project" value="UniProtKB-UniRule"/>
</dbReference>
<dbReference type="GO" id="GO:0009063">
    <property type="term" value="P:amino acid catabolic process"/>
    <property type="evidence" value="ECO:0007669"/>
    <property type="project" value="InterPro"/>
</dbReference>
<dbReference type="InterPro" id="IPR029065">
    <property type="entry name" value="Enolase_C-like"/>
</dbReference>
<comment type="similarity">
    <text evidence="1 7">Belongs to the mandelate racemase/muconate lactonizing enzyme family.</text>
</comment>
<dbReference type="InterPro" id="IPR034593">
    <property type="entry name" value="DgoD-like"/>
</dbReference>
<dbReference type="PANTHER" id="PTHR48080">
    <property type="entry name" value="D-GALACTONATE DEHYDRATASE-RELATED"/>
    <property type="match status" value="1"/>
</dbReference>
<dbReference type="InterPro" id="IPR029017">
    <property type="entry name" value="Enolase-like_N"/>
</dbReference>
<evidence type="ECO:0000256" key="5">
    <source>
        <dbReference type="PIRSR" id="PIRSR634603-1"/>
    </source>
</evidence>
<keyword evidence="2 6" id="KW-0479">Metal-binding</keyword>
<reference evidence="9" key="1">
    <citation type="submission" date="2021-11" db="EMBL/GenBank/DDBJ databases">
        <title>Vibrio ZSDE26 sp. nov. and Vibrio ZSDZ34 sp. nov., isolated from coastal seawater in Qingdao.</title>
        <authorList>
            <person name="Zhang P."/>
        </authorList>
    </citation>
    <scope>NUCLEOTIDE SEQUENCE</scope>
    <source>
        <strain evidence="9">ZSDE26</strain>
    </source>
</reference>
<evidence type="ECO:0000256" key="2">
    <source>
        <dbReference type="ARBA" id="ARBA00022723"/>
    </source>
</evidence>
<dbReference type="PANTHER" id="PTHR48080:SF3">
    <property type="entry name" value="ENOLASE SUPERFAMILY MEMBER DDB_G0284701"/>
    <property type="match status" value="1"/>
</dbReference>
<evidence type="ECO:0000256" key="7">
    <source>
        <dbReference type="RuleBase" id="RU366006"/>
    </source>
</evidence>
<evidence type="ECO:0000256" key="6">
    <source>
        <dbReference type="PIRSR" id="PIRSR634603-3"/>
    </source>
</evidence>
<dbReference type="InterPro" id="IPR034603">
    <property type="entry name" value="Dipeptide_epimerase"/>
</dbReference>
<dbReference type="RefSeq" id="WP_248008082.1">
    <property type="nucleotide sequence ID" value="NZ_JAJHVV010000003.1"/>
</dbReference>
<feature type="binding site" evidence="6">
    <location>
        <position position="230"/>
    </location>
    <ligand>
        <name>Mg(2+)</name>
        <dbReference type="ChEBI" id="CHEBI:18420"/>
    </ligand>
</feature>
<dbReference type="AlphaFoldDB" id="A0A9X1XLB9"/>
<dbReference type="SFLD" id="SFLDS00001">
    <property type="entry name" value="Enolase"/>
    <property type="match status" value="1"/>
</dbReference>
<evidence type="ECO:0000313" key="9">
    <source>
        <dbReference type="EMBL" id="MCK6262975.1"/>
    </source>
</evidence>